<sequence length="54" mass="6052">LKQLGRALFAVTRSKLVVRASLGSGFYFNCTSLLLHWAIAVGTGFYTFWLRSAR</sequence>
<dbReference type="AlphaFoldDB" id="A0A183ECK9"/>
<accession>A0A183ECK9</accession>
<dbReference type="WBParaSite" id="GPUH_0001872501-mRNA-1">
    <property type="protein sequence ID" value="GPUH_0001872501-mRNA-1"/>
    <property type="gene ID" value="GPUH_0001872501"/>
</dbReference>
<keyword evidence="1" id="KW-0812">Transmembrane</keyword>
<name>A0A183ECK9_9BILA</name>
<evidence type="ECO:0000313" key="2">
    <source>
        <dbReference type="WBParaSite" id="GPUH_0001872501-mRNA-1"/>
    </source>
</evidence>
<reference evidence="2" key="1">
    <citation type="submission" date="2016-06" db="UniProtKB">
        <authorList>
            <consortium name="WormBaseParasite"/>
        </authorList>
    </citation>
    <scope>IDENTIFICATION</scope>
</reference>
<keyword evidence="1" id="KW-1133">Transmembrane helix</keyword>
<feature type="transmembrane region" description="Helical" evidence="1">
    <location>
        <begin position="26"/>
        <end position="49"/>
    </location>
</feature>
<evidence type="ECO:0000256" key="1">
    <source>
        <dbReference type="SAM" id="Phobius"/>
    </source>
</evidence>
<protein>
    <submittedName>
        <fullName evidence="2">Cytochrome b6</fullName>
    </submittedName>
</protein>
<keyword evidence="1" id="KW-0472">Membrane</keyword>
<proteinExistence type="predicted"/>
<organism evidence="2">
    <name type="scientific">Gongylonema pulchrum</name>
    <dbReference type="NCBI Taxonomy" id="637853"/>
    <lineage>
        <taxon>Eukaryota</taxon>
        <taxon>Metazoa</taxon>
        <taxon>Ecdysozoa</taxon>
        <taxon>Nematoda</taxon>
        <taxon>Chromadorea</taxon>
        <taxon>Rhabditida</taxon>
        <taxon>Spirurina</taxon>
        <taxon>Spiruromorpha</taxon>
        <taxon>Spiruroidea</taxon>
        <taxon>Gongylonematidae</taxon>
        <taxon>Gongylonema</taxon>
    </lineage>
</organism>